<dbReference type="PANTHER" id="PTHR33121:SF70">
    <property type="entry name" value="SIGNALING PROTEIN YKOW"/>
    <property type="match status" value="1"/>
</dbReference>
<reference evidence="2 3" key="1">
    <citation type="submission" date="2017-05" db="EMBL/GenBank/DDBJ databases">
        <title>Lactobacillus nurukis nov., sp. nov., isolated from nuruk.</title>
        <authorList>
            <person name="Kim S.-J."/>
        </authorList>
    </citation>
    <scope>NUCLEOTIDE SEQUENCE [LARGE SCALE GENOMIC DNA]</scope>
    <source>
        <strain evidence="2 3">SYF10-1a</strain>
    </source>
</reference>
<dbReference type="AlphaFoldDB" id="A0A2N7AXX0"/>
<dbReference type="SUPFAM" id="SSF141868">
    <property type="entry name" value="EAL domain-like"/>
    <property type="match status" value="1"/>
</dbReference>
<comment type="caution">
    <text evidence="2">The sequence shown here is derived from an EMBL/GenBank/DDBJ whole genome shotgun (WGS) entry which is preliminary data.</text>
</comment>
<dbReference type="RefSeq" id="WP_102195046.1">
    <property type="nucleotide sequence ID" value="NZ_NIPR01000001.1"/>
</dbReference>
<gene>
    <name evidence="2" type="ORF">CBP76_00895</name>
</gene>
<dbReference type="Proteomes" id="UP000235649">
    <property type="component" value="Unassembled WGS sequence"/>
</dbReference>
<evidence type="ECO:0000259" key="1">
    <source>
        <dbReference type="PROSITE" id="PS50883"/>
    </source>
</evidence>
<sequence length="219" mass="25237">MHTKYSFFVQPQIDKSDDSIFGYEVLLRKEDKGTWHLPQDFTELSIADQVELVEKTASTIKKHPGNKKVLSFNLNQEQAKDPLTLGEIIALKKRIHPVSLIIELTEFMPLDQIKEYSLLLHQYGIPLVLDDVGTGSNTYDNIKNSLPYVDKIKFAMQNLRMDGNADKIPEYLSFWVKQAERYCLDMVLEGVEDYRDQILAKNFGIDIQQGYLYGKPSMI</sequence>
<dbReference type="OrthoDB" id="8731447at2"/>
<dbReference type="Gene3D" id="3.20.20.450">
    <property type="entry name" value="EAL domain"/>
    <property type="match status" value="1"/>
</dbReference>
<dbReference type="PROSITE" id="PS50883">
    <property type="entry name" value="EAL"/>
    <property type="match status" value="1"/>
</dbReference>
<dbReference type="InterPro" id="IPR035919">
    <property type="entry name" value="EAL_sf"/>
</dbReference>
<dbReference type="CDD" id="cd01948">
    <property type="entry name" value="EAL"/>
    <property type="match status" value="1"/>
</dbReference>
<name>A0A2N7AXX0_9LACO</name>
<dbReference type="GO" id="GO:0071111">
    <property type="term" value="F:cyclic-guanylate-specific phosphodiesterase activity"/>
    <property type="evidence" value="ECO:0007669"/>
    <property type="project" value="InterPro"/>
</dbReference>
<dbReference type="InterPro" id="IPR001633">
    <property type="entry name" value="EAL_dom"/>
</dbReference>
<accession>A0A2N7AXX0</accession>
<feature type="domain" description="EAL" evidence="1">
    <location>
        <begin position="1"/>
        <end position="219"/>
    </location>
</feature>
<keyword evidence="3" id="KW-1185">Reference proteome</keyword>
<evidence type="ECO:0000313" key="2">
    <source>
        <dbReference type="EMBL" id="PMD73935.1"/>
    </source>
</evidence>
<protein>
    <submittedName>
        <fullName evidence="2">Diguanylate cyclase</fullName>
    </submittedName>
</protein>
<proteinExistence type="predicted"/>
<dbReference type="EMBL" id="NIPR01000001">
    <property type="protein sequence ID" value="PMD73935.1"/>
    <property type="molecule type" value="Genomic_DNA"/>
</dbReference>
<evidence type="ECO:0000313" key="3">
    <source>
        <dbReference type="Proteomes" id="UP000235649"/>
    </source>
</evidence>
<dbReference type="SMART" id="SM00052">
    <property type="entry name" value="EAL"/>
    <property type="match status" value="1"/>
</dbReference>
<dbReference type="Pfam" id="PF00563">
    <property type="entry name" value="EAL"/>
    <property type="match status" value="1"/>
</dbReference>
<organism evidence="2 3">
    <name type="scientific">Companilactobacillus nuruki</name>
    <dbReference type="NCBI Taxonomy" id="1993540"/>
    <lineage>
        <taxon>Bacteria</taxon>
        <taxon>Bacillati</taxon>
        <taxon>Bacillota</taxon>
        <taxon>Bacilli</taxon>
        <taxon>Lactobacillales</taxon>
        <taxon>Lactobacillaceae</taxon>
        <taxon>Companilactobacillus</taxon>
    </lineage>
</organism>
<dbReference type="PANTHER" id="PTHR33121">
    <property type="entry name" value="CYCLIC DI-GMP PHOSPHODIESTERASE PDEF"/>
    <property type="match status" value="1"/>
</dbReference>
<dbReference type="InterPro" id="IPR050706">
    <property type="entry name" value="Cyclic-di-GMP_PDE-like"/>
</dbReference>